<dbReference type="InterPro" id="IPR036249">
    <property type="entry name" value="Thioredoxin-like_sf"/>
</dbReference>
<dbReference type="Gene3D" id="1.20.1050.10">
    <property type="match status" value="1"/>
</dbReference>
<dbReference type="PROSITE" id="PS50405">
    <property type="entry name" value="GST_CTER"/>
    <property type="match status" value="1"/>
</dbReference>
<organism evidence="3 4">
    <name type="scientific">Paraburkholderia elongata</name>
    <dbReference type="NCBI Taxonomy" id="2675747"/>
    <lineage>
        <taxon>Bacteria</taxon>
        <taxon>Pseudomonadati</taxon>
        <taxon>Pseudomonadota</taxon>
        <taxon>Betaproteobacteria</taxon>
        <taxon>Burkholderiales</taxon>
        <taxon>Burkholderiaceae</taxon>
        <taxon>Paraburkholderia</taxon>
    </lineage>
</organism>
<accession>A0A972SN81</accession>
<dbReference type="SFLD" id="SFLDG00358">
    <property type="entry name" value="Main_(cytGST)"/>
    <property type="match status" value="1"/>
</dbReference>
<dbReference type="SUPFAM" id="SSF52833">
    <property type="entry name" value="Thioredoxin-like"/>
    <property type="match status" value="1"/>
</dbReference>
<evidence type="ECO:0000259" key="1">
    <source>
        <dbReference type="PROSITE" id="PS50404"/>
    </source>
</evidence>
<gene>
    <name evidence="3" type="ORF">GNZ13_23250</name>
</gene>
<dbReference type="InterPro" id="IPR010987">
    <property type="entry name" value="Glutathione-S-Trfase_C-like"/>
</dbReference>
<reference evidence="3 4" key="1">
    <citation type="submission" date="2019-11" db="EMBL/GenBank/DDBJ databases">
        <title>Metabolism of dissolved organic matter in forest soils.</title>
        <authorList>
            <person name="Cyle K.T."/>
            <person name="Wilhelm R.C."/>
            <person name="Martinez C.E."/>
        </authorList>
    </citation>
    <scope>NUCLEOTIDE SEQUENCE [LARGE SCALE GENOMIC DNA]</scope>
    <source>
        <strain evidence="3 4">5N</strain>
    </source>
</reference>
<dbReference type="Gene3D" id="3.40.30.10">
    <property type="entry name" value="Glutaredoxin"/>
    <property type="match status" value="1"/>
</dbReference>
<sequence length="219" mass="24817">MTLKLYAHPFSSYCQKVLTALYENGTPFELRLLSHDDSQVMTEFAALWPIKRFPVLVDGSRTVTEASIIIEYLGLYHPGPAPLLPADARAALEVRSMDRFFDNYISTPQQKIVYDSLRAEPERDPRAVAEARDMLDTAYIWLDTVMAGREWAAGDTFSLADCGAGPFLFYADWTHRIGPAFEHVLAYRKRLLARPSFARAVDEARPYRPLFPLGAPDRD</sequence>
<dbReference type="RefSeq" id="WP_172168462.1">
    <property type="nucleotide sequence ID" value="NZ_WOEZ01000125.1"/>
</dbReference>
<dbReference type="PANTHER" id="PTHR44051:SF8">
    <property type="entry name" value="GLUTATHIONE S-TRANSFERASE GSTA"/>
    <property type="match status" value="1"/>
</dbReference>
<dbReference type="InterPro" id="IPR036282">
    <property type="entry name" value="Glutathione-S-Trfase_C_sf"/>
</dbReference>
<dbReference type="Proteomes" id="UP000655523">
    <property type="component" value="Unassembled WGS sequence"/>
</dbReference>
<dbReference type="CDD" id="cd00570">
    <property type="entry name" value="GST_N_family"/>
    <property type="match status" value="1"/>
</dbReference>
<dbReference type="PANTHER" id="PTHR44051">
    <property type="entry name" value="GLUTATHIONE S-TRANSFERASE-RELATED"/>
    <property type="match status" value="1"/>
</dbReference>
<dbReference type="InterPro" id="IPR040079">
    <property type="entry name" value="Glutathione_S-Trfase"/>
</dbReference>
<name>A0A972SN81_9BURK</name>
<dbReference type="PROSITE" id="PS50404">
    <property type="entry name" value="GST_NTER"/>
    <property type="match status" value="1"/>
</dbReference>
<feature type="domain" description="GST N-terminal" evidence="1">
    <location>
        <begin position="1"/>
        <end position="81"/>
    </location>
</feature>
<comment type="caution">
    <text evidence="3">The sequence shown here is derived from an EMBL/GenBank/DDBJ whole genome shotgun (WGS) entry which is preliminary data.</text>
</comment>
<dbReference type="Pfam" id="PF13417">
    <property type="entry name" value="GST_N_3"/>
    <property type="match status" value="1"/>
</dbReference>
<dbReference type="SUPFAM" id="SSF47616">
    <property type="entry name" value="GST C-terminal domain-like"/>
    <property type="match status" value="1"/>
</dbReference>
<evidence type="ECO:0000313" key="3">
    <source>
        <dbReference type="EMBL" id="NPT57405.1"/>
    </source>
</evidence>
<dbReference type="EMBL" id="WOEZ01000125">
    <property type="protein sequence ID" value="NPT57405.1"/>
    <property type="molecule type" value="Genomic_DNA"/>
</dbReference>
<dbReference type="AlphaFoldDB" id="A0A972SN81"/>
<dbReference type="SFLD" id="SFLDS00019">
    <property type="entry name" value="Glutathione_Transferase_(cytos"/>
    <property type="match status" value="1"/>
</dbReference>
<dbReference type="InterPro" id="IPR004045">
    <property type="entry name" value="Glutathione_S-Trfase_N"/>
</dbReference>
<protein>
    <submittedName>
        <fullName evidence="3">Glutathione S-transferase family protein</fullName>
    </submittedName>
</protein>
<feature type="domain" description="GST C-terminal" evidence="2">
    <location>
        <begin position="87"/>
        <end position="210"/>
    </location>
</feature>
<keyword evidence="4" id="KW-1185">Reference proteome</keyword>
<proteinExistence type="predicted"/>
<evidence type="ECO:0000259" key="2">
    <source>
        <dbReference type="PROSITE" id="PS50405"/>
    </source>
</evidence>
<dbReference type="Pfam" id="PF13410">
    <property type="entry name" value="GST_C_2"/>
    <property type="match status" value="1"/>
</dbReference>
<evidence type="ECO:0000313" key="4">
    <source>
        <dbReference type="Proteomes" id="UP000655523"/>
    </source>
</evidence>